<dbReference type="CDD" id="cd06100">
    <property type="entry name" value="CCL_ACL-C"/>
    <property type="match status" value="1"/>
</dbReference>
<gene>
    <name evidence="6" type="ORF">SAMN06264868_101170</name>
</gene>
<dbReference type="GO" id="GO:0005829">
    <property type="term" value="C:cytosol"/>
    <property type="evidence" value="ECO:0007669"/>
    <property type="project" value="TreeGrafter"/>
</dbReference>
<dbReference type="GO" id="GO:0036440">
    <property type="term" value="F:citrate synthase activity"/>
    <property type="evidence" value="ECO:0007669"/>
    <property type="project" value="UniProtKB-EC"/>
</dbReference>
<dbReference type="GO" id="GO:0005975">
    <property type="term" value="P:carbohydrate metabolic process"/>
    <property type="evidence" value="ECO:0007669"/>
    <property type="project" value="TreeGrafter"/>
</dbReference>
<evidence type="ECO:0000256" key="1">
    <source>
        <dbReference type="ARBA" id="ARBA00004751"/>
    </source>
</evidence>
<feature type="coiled-coil region" evidence="5">
    <location>
        <begin position="101"/>
        <end position="128"/>
    </location>
</feature>
<comment type="caution">
    <text evidence="6">The sequence shown here is derived from an EMBL/GenBank/DDBJ whole genome shotgun (WGS) entry which is preliminary data.</text>
</comment>
<dbReference type="EC" id="2.3.3.16" evidence="3"/>
<dbReference type="Gene3D" id="1.10.580.10">
    <property type="entry name" value="Citrate Synthase, domain 1"/>
    <property type="match status" value="1"/>
</dbReference>
<keyword evidence="5" id="KW-0175">Coiled coil</keyword>
<dbReference type="SUPFAM" id="SSF48256">
    <property type="entry name" value="Citrate synthase"/>
    <property type="match status" value="1"/>
</dbReference>
<dbReference type="NCBIfam" id="NF004868">
    <property type="entry name" value="PRK06224.1-5"/>
    <property type="match status" value="1"/>
</dbReference>
<dbReference type="PANTHER" id="PTHR11739:SF4">
    <property type="entry name" value="CITRATE SYNTHASE, PEROXISOMAL"/>
    <property type="match status" value="1"/>
</dbReference>
<dbReference type="NCBIfam" id="NF004869">
    <property type="entry name" value="PRK06224.1-6"/>
    <property type="match status" value="1"/>
</dbReference>
<sequence length="261" mass="29517">MEWKTAITLNKGNEIYLRGYNLLELVGKISFTEAIYLTLKGEFPSEKEVKMLDAIFTSIVDHGIAVPSVMALRNVISGGNKLHVGVAAGVLTFGDYHGGALEDAMRLLQEWANKSDNLRETAKELVEKAIKEKMLLAGFGHRYYKDFDPRAKRLIDLAKEIGFFGKHSEFALYLEEEIYKIKGKKLVLNVDGAIAGITSDMGFDWRVGKGFFIIGRIPGLVAHAFEELTMEKPFRRLDEDKEVNYIGEPPRELPEYIKNRK</sequence>
<evidence type="ECO:0000313" key="6">
    <source>
        <dbReference type="EMBL" id="SMP00800.1"/>
    </source>
</evidence>
<evidence type="ECO:0000256" key="5">
    <source>
        <dbReference type="SAM" id="Coils"/>
    </source>
</evidence>
<evidence type="ECO:0000256" key="3">
    <source>
        <dbReference type="ARBA" id="ARBA00012972"/>
    </source>
</evidence>
<dbReference type="GO" id="GO:0006099">
    <property type="term" value="P:tricarboxylic acid cycle"/>
    <property type="evidence" value="ECO:0007669"/>
    <property type="project" value="TreeGrafter"/>
</dbReference>
<comment type="similarity">
    <text evidence="2">Belongs to the citrate synthase family.</text>
</comment>
<reference evidence="6" key="1">
    <citation type="submission" date="2017-05" db="EMBL/GenBank/DDBJ databases">
        <authorList>
            <person name="Varghese N."/>
            <person name="Submissions S."/>
        </authorList>
    </citation>
    <scope>NUCLEOTIDE SEQUENCE</scope>
    <source>
        <strain evidence="6">DSM 18763</strain>
    </source>
</reference>
<dbReference type="InterPro" id="IPR016142">
    <property type="entry name" value="Citrate_synth-like_lrg_a-sub"/>
</dbReference>
<evidence type="ECO:0000313" key="7">
    <source>
        <dbReference type="Proteomes" id="UP001157947"/>
    </source>
</evidence>
<dbReference type="Pfam" id="PF00285">
    <property type="entry name" value="Citrate_synt"/>
    <property type="match status" value="1"/>
</dbReference>
<dbReference type="PANTHER" id="PTHR11739">
    <property type="entry name" value="CITRATE SYNTHASE"/>
    <property type="match status" value="1"/>
</dbReference>
<protein>
    <recommendedName>
        <fullName evidence="3">citrate synthase (unknown stereospecificity)</fullName>
        <ecNumber evidence="3">2.3.3.16</ecNumber>
    </recommendedName>
</protein>
<keyword evidence="7" id="KW-1185">Reference proteome</keyword>
<dbReference type="NCBIfam" id="NF004866">
    <property type="entry name" value="PRK06224.1-3"/>
    <property type="match status" value="1"/>
</dbReference>
<evidence type="ECO:0000256" key="2">
    <source>
        <dbReference type="ARBA" id="ARBA00010566"/>
    </source>
</evidence>
<proteinExistence type="inferred from homology"/>
<dbReference type="EMBL" id="FXTX01000001">
    <property type="protein sequence ID" value="SMP00800.1"/>
    <property type="molecule type" value="Genomic_DNA"/>
</dbReference>
<dbReference type="RefSeq" id="WP_265133626.1">
    <property type="nucleotide sequence ID" value="NZ_FXTX01000001.1"/>
</dbReference>
<keyword evidence="6" id="KW-0456">Lyase</keyword>
<evidence type="ECO:0000256" key="4">
    <source>
        <dbReference type="ARBA" id="ARBA00022679"/>
    </source>
</evidence>
<keyword evidence="4" id="KW-0808">Transferase</keyword>
<dbReference type="InterPro" id="IPR036969">
    <property type="entry name" value="Citrate_synthase_sf"/>
</dbReference>
<dbReference type="Gene3D" id="1.10.230.10">
    <property type="entry name" value="Cytochrome P450-Terp, domain 2"/>
    <property type="match status" value="1"/>
</dbReference>
<dbReference type="InterPro" id="IPR016143">
    <property type="entry name" value="Citrate_synth-like_sm_a-sub"/>
</dbReference>
<comment type="pathway">
    <text evidence="1">Carbohydrate metabolism; tricarboxylic acid cycle; isocitrate from oxaloacetate: step 1/2.</text>
</comment>
<dbReference type="InterPro" id="IPR002020">
    <property type="entry name" value="Citrate_synthase"/>
</dbReference>
<organism evidence="6 7">
    <name type="scientific">Venenivibrio stagnispumantis</name>
    <dbReference type="NCBI Taxonomy" id="407998"/>
    <lineage>
        <taxon>Bacteria</taxon>
        <taxon>Pseudomonadati</taxon>
        <taxon>Aquificota</taxon>
        <taxon>Aquificia</taxon>
        <taxon>Aquificales</taxon>
        <taxon>Hydrogenothermaceae</taxon>
        <taxon>Venenivibrio</taxon>
    </lineage>
</organism>
<dbReference type="GO" id="GO:0016829">
    <property type="term" value="F:lyase activity"/>
    <property type="evidence" value="ECO:0007669"/>
    <property type="project" value="UniProtKB-KW"/>
</dbReference>
<dbReference type="Proteomes" id="UP001157947">
    <property type="component" value="Unassembled WGS sequence"/>
</dbReference>
<accession>A0AA45WIN8</accession>
<dbReference type="AlphaFoldDB" id="A0AA45WIN8"/>
<name>A0AA45WIN8_9AQUI</name>